<gene>
    <name evidence="3" type="ORF">KIW84_062995</name>
</gene>
<name>A0A9D5A684_PEA</name>
<protein>
    <submittedName>
        <fullName evidence="3">Uncharacterized protein</fullName>
    </submittedName>
</protein>
<dbReference type="OrthoDB" id="1431652at2759"/>
<dbReference type="Gramene" id="Psat06G0299500-T1">
    <property type="protein sequence ID" value="KAI5396999.1"/>
    <property type="gene ID" value="KIW84_062995"/>
</dbReference>
<evidence type="ECO:0000313" key="3">
    <source>
        <dbReference type="EMBL" id="KAI5396999.1"/>
    </source>
</evidence>
<comment type="caution">
    <text evidence="3">The sequence shown here is derived from an EMBL/GenBank/DDBJ whole genome shotgun (WGS) entry which is preliminary data.</text>
</comment>
<feature type="region of interest" description="Disordered" evidence="2">
    <location>
        <begin position="1"/>
        <end position="38"/>
    </location>
</feature>
<evidence type="ECO:0000256" key="2">
    <source>
        <dbReference type="SAM" id="MobiDB-lite"/>
    </source>
</evidence>
<keyword evidence="1" id="KW-0175">Coiled coil</keyword>
<reference evidence="3 4" key="1">
    <citation type="journal article" date="2022" name="Nat. Genet.">
        <title>Improved pea reference genome and pan-genome highlight genomic features and evolutionary characteristics.</title>
        <authorList>
            <person name="Yang T."/>
            <person name="Liu R."/>
            <person name="Luo Y."/>
            <person name="Hu S."/>
            <person name="Wang D."/>
            <person name="Wang C."/>
            <person name="Pandey M.K."/>
            <person name="Ge S."/>
            <person name="Xu Q."/>
            <person name="Li N."/>
            <person name="Li G."/>
            <person name="Huang Y."/>
            <person name="Saxena R.K."/>
            <person name="Ji Y."/>
            <person name="Li M."/>
            <person name="Yan X."/>
            <person name="He Y."/>
            <person name="Liu Y."/>
            <person name="Wang X."/>
            <person name="Xiang C."/>
            <person name="Varshney R.K."/>
            <person name="Ding H."/>
            <person name="Gao S."/>
            <person name="Zong X."/>
        </authorList>
    </citation>
    <scope>NUCLEOTIDE SEQUENCE [LARGE SCALE GENOMIC DNA]</scope>
    <source>
        <strain evidence="3 4">cv. Zhongwan 6</strain>
    </source>
</reference>
<feature type="coiled-coil region" evidence="1">
    <location>
        <begin position="50"/>
        <end position="77"/>
    </location>
</feature>
<accession>A0A9D5A684</accession>
<dbReference type="EMBL" id="JAMSHJ010000006">
    <property type="protein sequence ID" value="KAI5396999.1"/>
    <property type="molecule type" value="Genomic_DNA"/>
</dbReference>
<organism evidence="3 4">
    <name type="scientific">Pisum sativum</name>
    <name type="common">Garden pea</name>
    <name type="synonym">Lathyrus oleraceus</name>
    <dbReference type="NCBI Taxonomy" id="3888"/>
    <lineage>
        <taxon>Eukaryota</taxon>
        <taxon>Viridiplantae</taxon>
        <taxon>Streptophyta</taxon>
        <taxon>Embryophyta</taxon>
        <taxon>Tracheophyta</taxon>
        <taxon>Spermatophyta</taxon>
        <taxon>Magnoliopsida</taxon>
        <taxon>eudicotyledons</taxon>
        <taxon>Gunneridae</taxon>
        <taxon>Pentapetalae</taxon>
        <taxon>rosids</taxon>
        <taxon>fabids</taxon>
        <taxon>Fabales</taxon>
        <taxon>Fabaceae</taxon>
        <taxon>Papilionoideae</taxon>
        <taxon>50 kb inversion clade</taxon>
        <taxon>NPAAA clade</taxon>
        <taxon>Hologalegina</taxon>
        <taxon>IRL clade</taxon>
        <taxon>Fabeae</taxon>
        <taxon>Lathyrus</taxon>
    </lineage>
</organism>
<dbReference type="Proteomes" id="UP001058974">
    <property type="component" value="Chromosome 6"/>
</dbReference>
<proteinExistence type="predicted"/>
<evidence type="ECO:0000256" key="1">
    <source>
        <dbReference type="SAM" id="Coils"/>
    </source>
</evidence>
<dbReference type="Gramene" id="Psat6g095800.2">
    <property type="protein sequence ID" value="Psat6g095800.2.cds"/>
    <property type="gene ID" value="Psat6g095800"/>
</dbReference>
<feature type="compositionally biased region" description="Polar residues" evidence="2">
    <location>
        <begin position="1"/>
        <end position="10"/>
    </location>
</feature>
<keyword evidence="4" id="KW-1185">Reference proteome</keyword>
<sequence length="120" mass="13454">MNKKNANCSPGKTKKGDSNKVSHNSQVGNQDVEGFQNSSLVDETKNVNQESLVQQEIVEARDKLEKQKQDNRKKELDLLMIKSIQNENLLANLTIGDSIDLTKMIDEKIKEIDAKIASLD</sequence>
<evidence type="ECO:0000313" key="4">
    <source>
        <dbReference type="Proteomes" id="UP001058974"/>
    </source>
</evidence>
<dbReference type="AlphaFoldDB" id="A0A9D5A684"/>
<feature type="compositionally biased region" description="Polar residues" evidence="2">
    <location>
        <begin position="21"/>
        <end position="38"/>
    </location>
</feature>